<reference evidence="3" key="2">
    <citation type="submission" date="2020-08" db="EMBL/GenBank/DDBJ databases">
        <title>The Agave Microbiome: Exploring the role of microbial communities in plant adaptations to desert environments.</title>
        <authorList>
            <person name="Partida-Martinez L.P."/>
        </authorList>
    </citation>
    <scope>NUCLEOTIDE SEQUENCE [LARGE SCALE GENOMIC DNA]</scope>
    <source>
        <strain evidence="3">AT2.8</strain>
    </source>
</reference>
<organism evidence="2 3">
    <name type="scientific">Neobacillus niacini</name>
    <dbReference type="NCBI Taxonomy" id="86668"/>
    <lineage>
        <taxon>Bacteria</taxon>
        <taxon>Bacillati</taxon>
        <taxon>Bacillota</taxon>
        <taxon>Bacilli</taxon>
        <taxon>Bacillales</taxon>
        <taxon>Bacillaceae</taxon>
        <taxon>Neobacillus</taxon>
    </lineage>
</organism>
<dbReference type="SUPFAM" id="SSF55729">
    <property type="entry name" value="Acyl-CoA N-acyltransferases (Nat)"/>
    <property type="match status" value="1"/>
</dbReference>
<dbReference type="Gene3D" id="3.40.630.30">
    <property type="match status" value="1"/>
</dbReference>
<evidence type="ECO:0000313" key="3">
    <source>
        <dbReference type="Proteomes" id="UP000548423"/>
    </source>
</evidence>
<dbReference type="PROSITE" id="PS51186">
    <property type="entry name" value="GNAT"/>
    <property type="match status" value="1"/>
</dbReference>
<evidence type="ECO:0000313" key="2">
    <source>
        <dbReference type="EMBL" id="NYE04282.1"/>
    </source>
</evidence>
<dbReference type="Pfam" id="PF00583">
    <property type="entry name" value="Acetyltransf_1"/>
    <property type="match status" value="1"/>
</dbReference>
<protein>
    <submittedName>
        <fullName evidence="2">N-acetylglutamate synthase-like GNAT family acetyltransferase</fullName>
    </submittedName>
</protein>
<dbReference type="CDD" id="cd04301">
    <property type="entry name" value="NAT_SF"/>
    <property type="match status" value="1"/>
</dbReference>
<feature type="domain" description="N-acetyltransferase" evidence="1">
    <location>
        <begin position="1"/>
        <end position="152"/>
    </location>
</feature>
<sequence>MKIIELQTGNEFLEEGIEVFWNVWGTEDNYKFYEDCILHSAETSEDLPRFYVAVENGKIIGTYAILRNDINSRQDLCPWFACLFVDKAYRGRKLGAKLLEHGLSEAAKKGYKKLYLTTDLENYYEKYGWEHNGVAYGPSGGHLKIYEKSTGI</sequence>
<dbReference type="AlphaFoldDB" id="A0A852T6C0"/>
<accession>A0A852T6C0</accession>
<evidence type="ECO:0000259" key="1">
    <source>
        <dbReference type="PROSITE" id="PS51186"/>
    </source>
</evidence>
<dbReference type="InterPro" id="IPR000182">
    <property type="entry name" value="GNAT_dom"/>
</dbReference>
<proteinExistence type="predicted"/>
<name>A0A852T6C0_9BACI</name>
<comment type="caution">
    <text evidence="2">The sequence shown here is derived from an EMBL/GenBank/DDBJ whole genome shotgun (WGS) entry which is preliminary data.</text>
</comment>
<dbReference type="GO" id="GO:0016747">
    <property type="term" value="F:acyltransferase activity, transferring groups other than amino-acyl groups"/>
    <property type="evidence" value="ECO:0007669"/>
    <property type="project" value="InterPro"/>
</dbReference>
<reference evidence="3" key="1">
    <citation type="submission" date="2020-07" db="EMBL/GenBank/DDBJ databases">
        <authorList>
            <person name="Partida-Martinez L."/>
            <person name="Huntemann M."/>
            <person name="Clum A."/>
            <person name="Wang J."/>
            <person name="Palaniappan K."/>
            <person name="Ritter S."/>
            <person name="Chen I.-M."/>
            <person name="Stamatis D."/>
            <person name="Reddy T."/>
            <person name="O'Malley R."/>
            <person name="Daum C."/>
            <person name="Shapiro N."/>
            <person name="Ivanova N."/>
            <person name="Kyrpides N."/>
            <person name="Woyke T."/>
        </authorList>
    </citation>
    <scope>NUCLEOTIDE SEQUENCE [LARGE SCALE GENOMIC DNA]</scope>
    <source>
        <strain evidence="3">AT2.8</strain>
    </source>
</reference>
<dbReference type="EMBL" id="JACCBX010000002">
    <property type="protein sequence ID" value="NYE04282.1"/>
    <property type="molecule type" value="Genomic_DNA"/>
</dbReference>
<dbReference type="InterPro" id="IPR016181">
    <property type="entry name" value="Acyl_CoA_acyltransferase"/>
</dbReference>
<gene>
    <name evidence="2" type="ORF">F4694_001026</name>
</gene>
<dbReference type="Proteomes" id="UP000548423">
    <property type="component" value="Unassembled WGS sequence"/>
</dbReference>